<dbReference type="SUPFAM" id="SSF55021">
    <property type="entry name" value="ACT-like"/>
    <property type="match status" value="1"/>
</dbReference>
<dbReference type="PROSITE" id="PS51671">
    <property type="entry name" value="ACT"/>
    <property type="match status" value="1"/>
</dbReference>
<reference evidence="3 4" key="1">
    <citation type="submission" date="2023-08" db="EMBL/GenBank/DDBJ databases">
        <title>Helicovermis profunda gen. nov., sp. nov., a novel mesophilic, fermentative bacterium within the Bacillota from a deep-sea hydrothermal vent chimney.</title>
        <authorList>
            <person name="Miyazaki U."/>
            <person name="Mizutani D."/>
            <person name="Hashimoto Y."/>
            <person name="Tame A."/>
            <person name="Sawayama S."/>
            <person name="Miyazaki J."/>
            <person name="Takai K."/>
            <person name="Nakagawa S."/>
        </authorList>
    </citation>
    <scope>NUCLEOTIDE SEQUENCE [LARGE SCALE GENOMIC DNA]</scope>
    <source>
        <strain evidence="3 4">S502</strain>
    </source>
</reference>
<dbReference type="Proteomes" id="UP001321786">
    <property type="component" value="Chromosome"/>
</dbReference>
<gene>
    <name evidence="3" type="ORF">HLPR_10230</name>
</gene>
<evidence type="ECO:0000256" key="1">
    <source>
        <dbReference type="HAMAP-Rule" id="MF_00707"/>
    </source>
</evidence>
<organism evidence="3 4">
    <name type="scientific">Helicovermis profundi</name>
    <dbReference type="NCBI Taxonomy" id="3065157"/>
    <lineage>
        <taxon>Bacteria</taxon>
        <taxon>Bacillati</taxon>
        <taxon>Bacillota</taxon>
        <taxon>Clostridia</taxon>
        <taxon>Helicovermis</taxon>
    </lineage>
</organism>
<proteinExistence type="inferred from homology"/>
<dbReference type="InterPro" id="IPR008310">
    <property type="entry name" value="UPF0735_ACT_dom-cont"/>
</dbReference>
<dbReference type="PIRSF" id="PIRSF025624">
    <property type="entry name" value="ACT_PheB"/>
    <property type="match status" value="1"/>
</dbReference>
<evidence type="ECO:0000313" key="3">
    <source>
        <dbReference type="EMBL" id="BEP28692.1"/>
    </source>
</evidence>
<dbReference type="InterPro" id="IPR045865">
    <property type="entry name" value="ACT-like_dom_sf"/>
</dbReference>
<dbReference type="EMBL" id="AP028654">
    <property type="protein sequence ID" value="BEP28692.1"/>
    <property type="molecule type" value="Genomic_DNA"/>
</dbReference>
<dbReference type="InterPro" id="IPR002912">
    <property type="entry name" value="ACT_dom"/>
</dbReference>
<comment type="similarity">
    <text evidence="1">Belongs to the UPF0735 family.</text>
</comment>
<dbReference type="NCBIfam" id="NF003361">
    <property type="entry name" value="PRK04435.1"/>
    <property type="match status" value="1"/>
</dbReference>
<accession>A0AAU9EA30</accession>
<sequence length="146" mass="16090">MDKNKYLVISIDVLPEVFVKVIEAKELIKTGAVKGITEAAKKVGISRSTYYKYNDHVFTLKEGAIGKKVTISLLLSHESGVLSNFLKIIANNNGNVLTISQDSPIKGIANATITFDISNINCTFYDLLEILKDLEGVKRLDLIAME</sequence>
<feature type="domain" description="ACT" evidence="2">
    <location>
        <begin position="70"/>
        <end position="145"/>
    </location>
</feature>
<dbReference type="RefSeq" id="WP_338536999.1">
    <property type="nucleotide sequence ID" value="NZ_AP028654.1"/>
</dbReference>
<dbReference type="AlphaFoldDB" id="A0AAU9EA30"/>
<protein>
    <recommendedName>
        <fullName evidence="1">UPF0735 ACT domain-containing protein HLPR_10230</fullName>
    </recommendedName>
</protein>
<keyword evidence="4" id="KW-1185">Reference proteome</keyword>
<dbReference type="HAMAP" id="MF_00707">
    <property type="entry name" value="UPF0735"/>
    <property type="match status" value="1"/>
</dbReference>
<dbReference type="KEGG" id="hprf:HLPR_10230"/>
<dbReference type="CDD" id="cd04888">
    <property type="entry name" value="ACT_PheB-BS"/>
    <property type="match status" value="1"/>
</dbReference>
<evidence type="ECO:0000313" key="4">
    <source>
        <dbReference type="Proteomes" id="UP001321786"/>
    </source>
</evidence>
<name>A0AAU9EA30_9FIRM</name>
<evidence type="ECO:0000259" key="2">
    <source>
        <dbReference type="PROSITE" id="PS51671"/>
    </source>
</evidence>